<dbReference type="EMBL" id="JAGEUA010000009">
    <property type="protein sequence ID" value="KAL0966075.1"/>
    <property type="molecule type" value="Genomic_DNA"/>
</dbReference>
<evidence type="ECO:0000256" key="4">
    <source>
        <dbReference type="ARBA" id="ARBA00022933"/>
    </source>
</evidence>
<evidence type="ECO:0000256" key="5">
    <source>
        <dbReference type="ARBA" id="ARBA00023180"/>
    </source>
</evidence>
<evidence type="ECO:0000313" key="8">
    <source>
        <dbReference type="EMBL" id="KAL0966075.1"/>
    </source>
</evidence>
<dbReference type="PANTHER" id="PTHR10105">
    <property type="entry name" value="SELENOPROTEIN P"/>
    <property type="match status" value="1"/>
</dbReference>
<keyword evidence="3" id="KW-0732">Signal</keyword>
<keyword evidence="9" id="KW-1185">Reference proteome</keyword>
<dbReference type="Proteomes" id="UP001557470">
    <property type="component" value="Unassembled WGS sequence"/>
</dbReference>
<protein>
    <recommendedName>
        <fullName evidence="7">Selenoprotein P N-terminal domain-containing protein</fullName>
    </recommendedName>
</protein>
<dbReference type="Pfam" id="PF04592">
    <property type="entry name" value="SelP_N"/>
    <property type="match status" value="1"/>
</dbReference>
<evidence type="ECO:0000256" key="6">
    <source>
        <dbReference type="SAM" id="MobiDB-lite"/>
    </source>
</evidence>
<feature type="domain" description="Selenoprotein P N-terminal" evidence="7">
    <location>
        <begin position="48"/>
        <end position="237"/>
    </location>
</feature>
<feature type="region of interest" description="Disordered" evidence="6">
    <location>
        <begin position="220"/>
        <end position="250"/>
    </location>
</feature>
<reference evidence="8 9" key="1">
    <citation type="submission" date="2024-06" db="EMBL/GenBank/DDBJ databases">
        <authorList>
            <person name="Pan Q."/>
            <person name="Wen M."/>
            <person name="Jouanno E."/>
            <person name="Zahm M."/>
            <person name="Klopp C."/>
            <person name="Cabau C."/>
            <person name="Louis A."/>
            <person name="Berthelot C."/>
            <person name="Parey E."/>
            <person name="Roest Crollius H."/>
            <person name="Montfort J."/>
            <person name="Robinson-Rechavi M."/>
            <person name="Bouchez O."/>
            <person name="Lampietro C."/>
            <person name="Lopez Roques C."/>
            <person name="Donnadieu C."/>
            <person name="Postlethwait J."/>
            <person name="Bobe J."/>
            <person name="Verreycken H."/>
            <person name="Guiguen Y."/>
        </authorList>
    </citation>
    <scope>NUCLEOTIDE SEQUENCE [LARGE SCALE GENOMIC DNA]</scope>
    <source>
        <strain evidence="8">Up_M1</strain>
        <tissue evidence="8">Testis</tissue>
    </source>
</reference>
<evidence type="ECO:0000256" key="3">
    <source>
        <dbReference type="ARBA" id="ARBA00022729"/>
    </source>
</evidence>
<keyword evidence="2" id="KW-0964">Secreted</keyword>
<gene>
    <name evidence="8" type="ORF">UPYG_G00290570</name>
</gene>
<dbReference type="GO" id="GO:0005576">
    <property type="term" value="C:extracellular region"/>
    <property type="evidence" value="ECO:0007669"/>
    <property type="project" value="UniProtKB-SubCell"/>
</dbReference>
<proteinExistence type="predicted"/>
<organism evidence="8 9">
    <name type="scientific">Umbra pygmaea</name>
    <name type="common">Eastern mudminnow</name>
    <dbReference type="NCBI Taxonomy" id="75934"/>
    <lineage>
        <taxon>Eukaryota</taxon>
        <taxon>Metazoa</taxon>
        <taxon>Chordata</taxon>
        <taxon>Craniata</taxon>
        <taxon>Vertebrata</taxon>
        <taxon>Euteleostomi</taxon>
        <taxon>Actinopterygii</taxon>
        <taxon>Neopterygii</taxon>
        <taxon>Teleostei</taxon>
        <taxon>Protacanthopterygii</taxon>
        <taxon>Esociformes</taxon>
        <taxon>Umbridae</taxon>
        <taxon>Umbra</taxon>
    </lineage>
</organism>
<evidence type="ECO:0000256" key="2">
    <source>
        <dbReference type="ARBA" id="ARBA00022525"/>
    </source>
</evidence>
<sequence length="250" mass="28238">MILSCSEQRYWSPRANRRKNIQVTLETENAGFLVDSVAVCCCVRASTGIPSASKLGGLRAKLLLSNLTDVSFLIVNEQKADSRAMYWELKRKTSPGIPVYQQAPLQDDIWEALGGDKDDFLVYDRCGRLTFHIVLPYSFLHYPYIEAAIRATYHKDICGNCTVDFNSTSLADVNSTQQESRISVNEQPIVISTTTHIENSTASNPTGGQQTVFSQRDKNPRNLQTMHNHNYNHHQKPHDHYSRGSNPDYN</sequence>
<comment type="subcellular location">
    <subcellularLocation>
        <location evidence="1">Secreted</location>
    </subcellularLocation>
</comment>
<keyword evidence="4" id="KW-0712">Selenocysteine</keyword>
<name>A0ABD0W570_UMBPY</name>
<evidence type="ECO:0000259" key="7">
    <source>
        <dbReference type="Pfam" id="PF04592"/>
    </source>
</evidence>
<dbReference type="PANTHER" id="PTHR10105:SF4">
    <property type="entry name" value="SELENOPROTEIN P2"/>
    <property type="match status" value="1"/>
</dbReference>
<dbReference type="InterPro" id="IPR037941">
    <property type="entry name" value="SeP"/>
</dbReference>
<evidence type="ECO:0000256" key="1">
    <source>
        <dbReference type="ARBA" id="ARBA00004613"/>
    </source>
</evidence>
<feature type="region of interest" description="Disordered" evidence="6">
    <location>
        <begin position="195"/>
        <end position="214"/>
    </location>
</feature>
<evidence type="ECO:0000313" key="9">
    <source>
        <dbReference type="Proteomes" id="UP001557470"/>
    </source>
</evidence>
<accession>A0ABD0W570</accession>
<comment type="caution">
    <text evidence="8">The sequence shown here is derived from an EMBL/GenBank/DDBJ whole genome shotgun (WGS) entry which is preliminary data.</text>
</comment>
<dbReference type="AlphaFoldDB" id="A0ABD0W570"/>
<keyword evidence="5" id="KW-0325">Glycoprotein</keyword>
<dbReference type="InterPro" id="IPR007671">
    <property type="entry name" value="Selenoprotein-P_N"/>
</dbReference>